<feature type="domain" description="Orc1-like AAA ATPase" evidence="4">
    <location>
        <begin position="6"/>
        <end position="154"/>
    </location>
</feature>
<evidence type="ECO:0000256" key="3">
    <source>
        <dbReference type="SAM" id="MobiDB-lite"/>
    </source>
</evidence>
<gene>
    <name evidence="5" type="ORF">ACFSJD_34550</name>
</gene>
<dbReference type="GO" id="GO:0005524">
    <property type="term" value="F:ATP binding"/>
    <property type="evidence" value="ECO:0007669"/>
    <property type="project" value="UniProtKB-KW"/>
</dbReference>
<dbReference type="SUPFAM" id="SSF52540">
    <property type="entry name" value="P-loop containing nucleoside triphosphate hydrolases"/>
    <property type="match status" value="1"/>
</dbReference>
<dbReference type="InterPro" id="IPR041664">
    <property type="entry name" value="AAA_16"/>
</dbReference>
<organism evidence="5 6">
    <name type="scientific">Pseudonocardia yunnanensis</name>
    <dbReference type="NCBI Taxonomy" id="58107"/>
    <lineage>
        <taxon>Bacteria</taxon>
        <taxon>Bacillati</taxon>
        <taxon>Actinomycetota</taxon>
        <taxon>Actinomycetes</taxon>
        <taxon>Pseudonocardiales</taxon>
        <taxon>Pseudonocardiaceae</taxon>
        <taxon>Pseudonocardia</taxon>
    </lineage>
</organism>
<evidence type="ECO:0000313" key="5">
    <source>
        <dbReference type="EMBL" id="MFD1522657.1"/>
    </source>
</evidence>
<feature type="region of interest" description="Disordered" evidence="3">
    <location>
        <begin position="677"/>
        <end position="726"/>
    </location>
</feature>
<evidence type="ECO:0000313" key="6">
    <source>
        <dbReference type="Proteomes" id="UP001597114"/>
    </source>
</evidence>
<keyword evidence="6" id="KW-1185">Reference proteome</keyword>
<evidence type="ECO:0000256" key="1">
    <source>
        <dbReference type="ARBA" id="ARBA00022741"/>
    </source>
</evidence>
<proteinExistence type="predicted"/>
<keyword evidence="2 5" id="KW-0067">ATP-binding</keyword>
<accession>A0ABW4F5U6</accession>
<evidence type="ECO:0000256" key="2">
    <source>
        <dbReference type="ARBA" id="ARBA00022840"/>
    </source>
</evidence>
<reference evidence="6" key="1">
    <citation type="journal article" date="2019" name="Int. J. Syst. Evol. Microbiol.">
        <title>The Global Catalogue of Microorganisms (GCM) 10K type strain sequencing project: providing services to taxonomists for standard genome sequencing and annotation.</title>
        <authorList>
            <consortium name="The Broad Institute Genomics Platform"/>
            <consortium name="The Broad Institute Genome Sequencing Center for Infectious Disease"/>
            <person name="Wu L."/>
            <person name="Ma J."/>
        </authorList>
    </citation>
    <scope>NUCLEOTIDE SEQUENCE [LARGE SCALE GENOMIC DNA]</scope>
    <source>
        <strain evidence="6">CCM 7043</strain>
    </source>
</reference>
<protein>
    <submittedName>
        <fullName evidence="5">ATP-binding protein</fullName>
    </submittedName>
</protein>
<dbReference type="PANTHER" id="PTHR16305:SF35">
    <property type="entry name" value="TRANSCRIPTIONAL ACTIVATOR DOMAIN"/>
    <property type="match status" value="1"/>
</dbReference>
<dbReference type="Pfam" id="PF13191">
    <property type="entry name" value="AAA_16"/>
    <property type="match status" value="1"/>
</dbReference>
<dbReference type="Proteomes" id="UP001597114">
    <property type="component" value="Unassembled WGS sequence"/>
</dbReference>
<dbReference type="EMBL" id="JBHUCO010000047">
    <property type="protein sequence ID" value="MFD1522657.1"/>
    <property type="molecule type" value="Genomic_DNA"/>
</dbReference>
<comment type="caution">
    <text evidence="5">The sequence shown here is derived from an EMBL/GenBank/DDBJ whole genome shotgun (WGS) entry which is preliminary data.</text>
</comment>
<sequence length="726" mass="78363">MTPRIRGRDAELDAIDARLRAVRDGTGGIIVLAGATGAGKSTLLDEVLRRAGLMGAEVYSGVADPAAQIIPLDPLLGALLHHPRSPLDAGEVRRLSQLPDQRFWLLQELQDRLETAAMSGPLIVAIDDLQWADPATLAAVGVLPPRLAAHAILWVFTVRYANTSPITRRTVDRLCGAGAEHLVLSALDDAAVVEVTRDVLAATPGEDVLHVVRRAHGQPFLLVELLRGLVDEGLVSCDNGTLRLNSPGLPQRFRDSITAQLDRLSDPARNLVEMASVLGRSFSVEQLAELLQISVPELVAPLREVLRAELLVEAGSTLRFRHDLIREAVEANLPTALGDALRRRAVEVMLAHGAPPAEVAALVLMISRTGDLASADLLARASVELAHAAPADAAQLVGRALELTPYGRPERPARIVSAMSLFAAAGAVQEARHLADTALNGVVGPVDEAGARLKLAWLSLQYSGPDVVEQTRRALTLPELPAALSIELSALQSHGYAMSGDPRKGSDPAERALRESARFRDPDSRVAALTAATGDALVRGRRVDGLRLSQEAVALRPLQRSARDVWVPDCWRSLLLACLARLDEAIELSDAGLSESRREGPAANVRVWMMCRARYLWAAGRLDESQAEAEAVLEMTDDLGPGGYVTEIAHYLLGRIGLRTGDRVLLSRAAREARRMPRRSRGFCASTGSGSQPWSPTRIRRIRPMRRRSSSRRRPSRRSGATGRSS</sequence>
<name>A0ABW4F5U6_9PSEU</name>
<feature type="compositionally biased region" description="Basic residues" evidence="3">
    <location>
        <begin position="698"/>
        <end position="717"/>
    </location>
</feature>
<dbReference type="InterPro" id="IPR027417">
    <property type="entry name" value="P-loop_NTPase"/>
</dbReference>
<dbReference type="PANTHER" id="PTHR16305">
    <property type="entry name" value="TESTICULAR SOLUBLE ADENYLYL CYCLASE"/>
    <property type="match status" value="1"/>
</dbReference>
<keyword evidence="1" id="KW-0547">Nucleotide-binding</keyword>
<evidence type="ECO:0000259" key="4">
    <source>
        <dbReference type="Pfam" id="PF13191"/>
    </source>
</evidence>
<dbReference type="RefSeq" id="WP_344728124.1">
    <property type="nucleotide sequence ID" value="NZ_BAAAUS010000049.1"/>
</dbReference>